<gene>
    <name evidence="1" type="ORF">HNP86_001717</name>
</gene>
<sequence>MENYEIKNSEKLVNIYFKKTVYSNQSYVLDDPIENRIMEDHIAYFKKCPPKIHNYPFTLIETFSLEPDDWYDEDDDYYDDNEEDEYDEDITTFKHYKDLEEDITIFKHYKDLKEYIKSKIYEDDLHDGQYILKNIESFENWIDQLVKLLEISEEDILNGVYAHFNVEFGDEDYLYIESNHILNIPEKKFEEIRDRLEEMSDYVIILSE</sequence>
<dbReference type="EMBL" id="JACDUH010000002">
    <property type="protein sequence ID" value="MBA2851564.1"/>
    <property type="molecule type" value="Genomic_DNA"/>
</dbReference>
<dbReference type="AlphaFoldDB" id="A0A7J9NWC5"/>
<accession>A0A7J9NWC5</accession>
<dbReference type="Proteomes" id="UP000564425">
    <property type="component" value="Unassembled WGS sequence"/>
</dbReference>
<reference evidence="1 2" key="1">
    <citation type="submission" date="2020-07" db="EMBL/GenBank/DDBJ databases">
        <title>Genomic Encyclopedia of Type Strains, Phase IV (KMG-V): Genome sequencing to study the core and pangenomes of soil and plant-associated prokaryotes.</title>
        <authorList>
            <person name="Whitman W."/>
        </authorList>
    </citation>
    <scope>NUCLEOTIDE SEQUENCE [LARGE SCALE GENOMIC DNA]</scope>
    <source>
        <strain evidence="1 2">A1</strain>
    </source>
</reference>
<evidence type="ECO:0000313" key="1">
    <source>
        <dbReference type="EMBL" id="MBA2851564.1"/>
    </source>
</evidence>
<name>A0A7J9NWC5_METMI</name>
<dbReference type="RefSeq" id="WP_181501364.1">
    <property type="nucleotide sequence ID" value="NZ_JACDUH010000002.1"/>
</dbReference>
<protein>
    <submittedName>
        <fullName evidence="1">Uncharacterized protein</fullName>
    </submittedName>
</protein>
<proteinExistence type="predicted"/>
<organism evidence="1 2">
    <name type="scientific">Methanococcus maripaludis</name>
    <name type="common">Methanococcus deltae</name>
    <dbReference type="NCBI Taxonomy" id="39152"/>
    <lineage>
        <taxon>Archaea</taxon>
        <taxon>Methanobacteriati</taxon>
        <taxon>Methanobacteriota</taxon>
        <taxon>Methanomada group</taxon>
        <taxon>Methanococci</taxon>
        <taxon>Methanococcales</taxon>
        <taxon>Methanococcaceae</taxon>
        <taxon>Methanococcus</taxon>
    </lineage>
</organism>
<comment type="caution">
    <text evidence="1">The sequence shown here is derived from an EMBL/GenBank/DDBJ whole genome shotgun (WGS) entry which is preliminary data.</text>
</comment>
<evidence type="ECO:0000313" key="2">
    <source>
        <dbReference type="Proteomes" id="UP000564425"/>
    </source>
</evidence>